<dbReference type="PROSITE" id="PS00136">
    <property type="entry name" value="SUBTILASE_ASP"/>
    <property type="match status" value="1"/>
</dbReference>
<dbReference type="InterPro" id="IPR023827">
    <property type="entry name" value="Peptidase_S8_Asp-AS"/>
</dbReference>
<dbReference type="AlphaFoldDB" id="A0A2G8KTS0"/>
<dbReference type="Gene3D" id="3.40.50.200">
    <property type="entry name" value="Peptidase S8/S53 domain"/>
    <property type="match status" value="1"/>
</dbReference>
<evidence type="ECO:0000259" key="8">
    <source>
        <dbReference type="Pfam" id="PF00082"/>
    </source>
</evidence>
<sequence>MRANLILCILAGFVALSFATIAPLYRVNERIQGRYLVTLKERVSLKDAAEDISSAFSVFQFKSGKILKFVKLINTLSVELSDDALDYVRSLDSVLFVEEDGVMKTMAVESWGLDRIDQRNLPMDGTYATHDNGTGVTVYVIDTGVLTTHVDFEGRALHGRDMVDDDDISTDCNGHGTHCSGTVAGKRYGVAKKANIVGVRVLGCLGFGSNEDVVGGMEWALGDSPGKVAVASMSLGGGPSLATDNAVAALAAGNVFITVAAGNDDGDACLGSPARATDAMTVGATDDTDNIASFSNYGMCVNIFAPGVAITSSWIGSSDDAINTISGTSMACPHVAGAAALIREQSPSATVPEVIATLYDNGTPDCIIGLDDGFTINVLLHVHKK</sequence>
<evidence type="ECO:0000256" key="3">
    <source>
        <dbReference type="ARBA" id="ARBA00022801"/>
    </source>
</evidence>
<evidence type="ECO:0000256" key="5">
    <source>
        <dbReference type="PROSITE-ProRule" id="PRU01240"/>
    </source>
</evidence>
<feature type="active site" description="Charge relay system" evidence="5">
    <location>
        <position position="329"/>
    </location>
</feature>
<dbReference type="Gene3D" id="3.30.70.80">
    <property type="entry name" value="Peptidase S8 propeptide/proteinase inhibitor I9"/>
    <property type="match status" value="1"/>
</dbReference>
<dbReference type="GO" id="GO:0006508">
    <property type="term" value="P:proteolysis"/>
    <property type="evidence" value="ECO:0007669"/>
    <property type="project" value="UniProtKB-KW"/>
</dbReference>
<evidence type="ECO:0000256" key="1">
    <source>
        <dbReference type="ARBA" id="ARBA00011073"/>
    </source>
</evidence>
<dbReference type="FunFam" id="3.40.50.200:FF:000014">
    <property type="entry name" value="Proteinase K"/>
    <property type="match status" value="1"/>
</dbReference>
<accession>A0A2G8KTS0</accession>
<dbReference type="InterPro" id="IPR015500">
    <property type="entry name" value="Peptidase_S8_subtilisin-rel"/>
</dbReference>
<dbReference type="Pfam" id="PF00082">
    <property type="entry name" value="Peptidase_S8"/>
    <property type="match status" value="1"/>
</dbReference>
<dbReference type="PANTHER" id="PTHR43806">
    <property type="entry name" value="PEPTIDASE S8"/>
    <property type="match status" value="1"/>
</dbReference>
<dbReference type="InterPro" id="IPR037045">
    <property type="entry name" value="S8pro/Inhibitor_I9_sf"/>
</dbReference>
<evidence type="ECO:0000313" key="10">
    <source>
        <dbReference type="Proteomes" id="UP000230750"/>
    </source>
</evidence>
<comment type="similarity">
    <text evidence="1 5 6">Belongs to the peptidase S8 family.</text>
</comment>
<dbReference type="STRING" id="307972.A0A2G8KTS0"/>
<dbReference type="OrthoDB" id="206201at2759"/>
<dbReference type="PROSITE" id="PS00137">
    <property type="entry name" value="SUBTILASE_HIS"/>
    <property type="match status" value="1"/>
</dbReference>
<keyword evidence="10" id="KW-1185">Reference proteome</keyword>
<reference evidence="9 10" key="1">
    <citation type="journal article" date="2017" name="PLoS Biol.">
        <title>The sea cucumber genome provides insights into morphological evolution and visceral regeneration.</title>
        <authorList>
            <person name="Zhang X."/>
            <person name="Sun L."/>
            <person name="Yuan J."/>
            <person name="Sun Y."/>
            <person name="Gao Y."/>
            <person name="Zhang L."/>
            <person name="Li S."/>
            <person name="Dai H."/>
            <person name="Hamel J.F."/>
            <person name="Liu C."/>
            <person name="Yu Y."/>
            <person name="Liu S."/>
            <person name="Lin W."/>
            <person name="Guo K."/>
            <person name="Jin S."/>
            <person name="Xu P."/>
            <person name="Storey K.B."/>
            <person name="Huan P."/>
            <person name="Zhang T."/>
            <person name="Zhou Y."/>
            <person name="Zhang J."/>
            <person name="Lin C."/>
            <person name="Li X."/>
            <person name="Xing L."/>
            <person name="Huo D."/>
            <person name="Sun M."/>
            <person name="Wang L."/>
            <person name="Mercier A."/>
            <person name="Li F."/>
            <person name="Yang H."/>
            <person name="Xiang J."/>
        </authorList>
    </citation>
    <scope>NUCLEOTIDE SEQUENCE [LARGE SCALE GENOMIC DNA]</scope>
    <source>
        <strain evidence="9">Shaxun</strain>
        <tissue evidence="9">Muscle</tissue>
    </source>
</reference>
<dbReference type="InterPro" id="IPR050131">
    <property type="entry name" value="Peptidase_S8_subtilisin-like"/>
</dbReference>
<evidence type="ECO:0000313" key="9">
    <source>
        <dbReference type="EMBL" id="PIK51355.1"/>
    </source>
</evidence>
<dbReference type="SUPFAM" id="SSF52743">
    <property type="entry name" value="Subtilisin-like"/>
    <property type="match status" value="1"/>
</dbReference>
<evidence type="ECO:0000256" key="6">
    <source>
        <dbReference type="RuleBase" id="RU003355"/>
    </source>
</evidence>
<feature type="domain" description="Peptidase S8/S53" evidence="8">
    <location>
        <begin position="133"/>
        <end position="360"/>
    </location>
</feature>
<dbReference type="InterPro" id="IPR022398">
    <property type="entry name" value="Peptidase_S8_His-AS"/>
</dbReference>
<dbReference type="CDD" id="cd04077">
    <property type="entry name" value="Peptidases_S8_PCSK9_ProteinaseK_like"/>
    <property type="match status" value="1"/>
</dbReference>
<evidence type="ECO:0000256" key="4">
    <source>
        <dbReference type="ARBA" id="ARBA00022825"/>
    </source>
</evidence>
<dbReference type="Proteomes" id="UP000230750">
    <property type="component" value="Unassembled WGS sequence"/>
</dbReference>
<dbReference type="SUPFAM" id="SSF54897">
    <property type="entry name" value="Protease propeptides/inhibitors"/>
    <property type="match status" value="1"/>
</dbReference>
<evidence type="ECO:0000256" key="2">
    <source>
        <dbReference type="ARBA" id="ARBA00022670"/>
    </source>
</evidence>
<evidence type="ECO:0000256" key="7">
    <source>
        <dbReference type="SAM" id="SignalP"/>
    </source>
</evidence>
<protein>
    <recommendedName>
        <fullName evidence="8">Peptidase S8/S53 domain-containing protein</fullName>
    </recommendedName>
</protein>
<dbReference type="PANTHER" id="PTHR43806:SF11">
    <property type="entry name" value="CEREVISIN-RELATED"/>
    <property type="match status" value="1"/>
</dbReference>
<proteinExistence type="inferred from homology"/>
<keyword evidence="7" id="KW-0732">Signal</keyword>
<comment type="caution">
    <text evidence="9">The sequence shown here is derived from an EMBL/GenBank/DDBJ whole genome shotgun (WGS) entry which is preliminary data.</text>
</comment>
<dbReference type="EMBL" id="MRZV01000377">
    <property type="protein sequence ID" value="PIK51355.1"/>
    <property type="molecule type" value="Genomic_DNA"/>
</dbReference>
<dbReference type="InterPro" id="IPR023828">
    <property type="entry name" value="Peptidase_S8_Ser-AS"/>
</dbReference>
<dbReference type="GO" id="GO:0005615">
    <property type="term" value="C:extracellular space"/>
    <property type="evidence" value="ECO:0007669"/>
    <property type="project" value="TreeGrafter"/>
</dbReference>
<feature type="signal peptide" evidence="7">
    <location>
        <begin position="1"/>
        <end position="19"/>
    </location>
</feature>
<feature type="active site" description="Charge relay system" evidence="5">
    <location>
        <position position="142"/>
    </location>
</feature>
<gene>
    <name evidence="9" type="ORF">BSL78_11759</name>
</gene>
<keyword evidence="2 5" id="KW-0645">Protease</keyword>
<dbReference type="InterPro" id="IPR036852">
    <property type="entry name" value="Peptidase_S8/S53_dom_sf"/>
</dbReference>
<name>A0A2G8KTS0_STIJA</name>
<keyword evidence="4 5" id="KW-0720">Serine protease</keyword>
<dbReference type="PROSITE" id="PS51892">
    <property type="entry name" value="SUBTILASE"/>
    <property type="match status" value="1"/>
</dbReference>
<feature type="chain" id="PRO_5013647857" description="Peptidase S8/S53 domain-containing protein" evidence="7">
    <location>
        <begin position="20"/>
        <end position="385"/>
    </location>
</feature>
<feature type="active site" description="Charge relay system" evidence="5">
    <location>
        <position position="175"/>
    </location>
</feature>
<dbReference type="InterPro" id="IPR034193">
    <property type="entry name" value="PCSK9_ProteinaseK-like"/>
</dbReference>
<dbReference type="InterPro" id="IPR000209">
    <property type="entry name" value="Peptidase_S8/S53_dom"/>
</dbReference>
<organism evidence="9 10">
    <name type="scientific">Stichopus japonicus</name>
    <name type="common">Sea cucumber</name>
    <dbReference type="NCBI Taxonomy" id="307972"/>
    <lineage>
        <taxon>Eukaryota</taxon>
        <taxon>Metazoa</taxon>
        <taxon>Echinodermata</taxon>
        <taxon>Eleutherozoa</taxon>
        <taxon>Echinozoa</taxon>
        <taxon>Holothuroidea</taxon>
        <taxon>Aspidochirotacea</taxon>
        <taxon>Aspidochirotida</taxon>
        <taxon>Stichopodidae</taxon>
        <taxon>Apostichopus</taxon>
    </lineage>
</organism>
<dbReference type="GO" id="GO:0004252">
    <property type="term" value="F:serine-type endopeptidase activity"/>
    <property type="evidence" value="ECO:0007669"/>
    <property type="project" value="UniProtKB-UniRule"/>
</dbReference>
<dbReference type="PRINTS" id="PR00723">
    <property type="entry name" value="SUBTILISIN"/>
</dbReference>
<dbReference type="PROSITE" id="PS00138">
    <property type="entry name" value="SUBTILASE_SER"/>
    <property type="match status" value="1"/>
</dbReference>
<keyword evidence="3 5" id="KW-0378">Hydrolase</keyword>